<name>A0A0E9QC79_ANGAN</name>
<protein>
    <submittedName>
        <fullName evidence="1">Uncharacterized protein</fullName>
    </submittedName>
</protein>
<dbReference type="AlphaFoldDB" id="A0A0E9QC79"/>
<sequence>MSVDHVVLVLVFGPADFCLFSLNYLHPQVHTITHLIAPLKRHGQRRAV</sequence>
<dbReference type="EMBL" id="GBXM01096401">
    <property type="protein sequence ID" value="JAH12176.1"/>
    <property type="molecule type" value="Transcribed_RNA"/>
</dbReference>
<reference evidence="1" key="1">
    <citation type="submission" date="2014-11" db="EMBL/GenBank/DDBJ databases">
        <authorList>
            <person name="Amaro Gonzalez C."/>
        </authorList>
    </citation>
    <scope>NUCLEOTIDE SEQUENCE</scope>
</reference>
<organism evidence="1">
    <name type="scientific">Anguilla anguilla</name>
    <name type="common">European freshwater eel</name>
    <name type="synonym">Muraena anguilla</name>
    <dbReference type="NCBI Taxonomy" id="7936"/>
    <lineage>
        <taxon>Eukaryota</taxon>
        <taxon>Metazoa</taxon>
        <taxon>Chordata</taxon>
        <taxon>Craniata</taxon>
        <taxon>Vertebrata</taxon>
        <taxon>Euteleostomi</taxon>
        <taxon>Actinopterygii</taxon>
        <taxon>Neopterygii</taxon>
        <taxon>Teleostei</taxon>
        <taxon>Anguilliformes</taxon>
        <taxon>Anguillidae</taxon>
        <taxon>Anguilla</taxon>
    </lineage>
</organism>
<dbReference type="EMBL" id="GBXM01094657">
    <property type="protein sequence ID" value="JAH13920.1"/>
    <property type="molecule type" value="Transcribed_RNA"/>
</dbReference>
<proteinExistence type="predicted"/>
<reference evidence="1" key="2">
    <citation type="journal article" date="2015" name="Fish Shellfish Immunol.">
        <title>Early steps in the European eel (Anguilla anguilla)-Vibrio vulnificus interaction in the gills: Role of the RtxA13 toxin.</title>
        <authorList>
            <person name="Callol A."/>
            <person name="Pajuelo D."/>
            <person name="Ebbesson L."/>
            <person name="Teles M."/>
            <person name="MacKenzie S."/>
            <person name="Amaro C."/>
        </authorList>
    </citation>
    <scope>NUCLEOTIDE SEQUENCE</scope>
</reference>
<evidence type="ECO:0000313" key="1">
    <source>
        <dbReference type="EMBL" id="JAH13920.1"/>
    </source>
</evidence>
<accession>A0A0E9QC79</accession>